<evidence type="ECO:0000313" key="2">
    <source>
        <dbReference type="EMBL" id="QBX56049.1"/>
    </source>
</evidence>
<proteinExistence type="predicted"/>
<dbReference type="Proteomes" id="UP000294853">
    <property type="component" value="Chromosome"/>
</dbReference>
<reference evidence="2 3" key="1">
    <citation type="submission" date="2019-03" db="EMBL/GenBank/DDBJ databases">
        <title>Three New Species of Nocardioides, Nocardioides euryhalodurans sp. nov., Nocardioides seonyuensis sp. nov. and Nocardioides eburneoflavus sp. nov. Iolated from Soil.</title>
        <authorList>
            <person name="Roh S.G."/>
            <person name="Lee C."/>
            <person name="Kim M.-K."/>
            <person name="Kim S.B."/>
        </authorList>
    </citation>
    <scope>NUCLEOTIDE SEQUENCE [LARGE SCALE GENOMIC DNA]</scope>
    <source>
        <strain evidence="2 3">MMS17-SY207-3</strain>
    </source>
</reference>
<protein>
    <recommendedName>
        <fullName evidence="1">AbiEi antitoxin N-terminal domain-containing protein</fullName>
    </recommendedName>
</protein>
<dbReference type="RefSeq" id="WP_135268040.1">
    <property type="nucleotide sequence ID" value="NZ_CP038436.1"/>
</dbReference>
<feature type="domain" description="AbiEi antitoxin N-terminal" evidence="1">
    <location>
        <begin position="2"/>
        <end position="47"/>
    </location>
</feature>
<name>A0A4P7IFJ4_9ACTN</name>
<dbReference type="OrthoDB" id="5146042at2"/>
<evidence type="ECO:0000259" key="1">
    <source>
        <dbReference type="Pfam" id="PF13338"/>
    </source>
</evidence>
<dbReference type="AlphaFoldDB" id="A0A4P7IFJ4"/>
<dbReference type="InterPro" id="IPR025159">
    <property type="entry name" value="AbiEi_N"/>
</dbReference>
<gene>
    <name evidence="2" type="ORF">EXE58_11640</name>
</gene>
<organism evidence="2 3">
    <name type="scientific">Nocardioides seonyuensis</name>
    <dbReference type="NCBI Taxonomy" id="2518371"/>
    <lineage>
        <taxon>Bacteria</taxon>
        <taxon>Bacillati</taxon>
        <taxon>Actinomycetota</taxon>
        <taxon>Actinomycetes</taxon>
        <taxon>Propionibacteriales</taxon>
        <taxon>Nocardioidaceae</taxon>
        <taxon>Nocardioides</taxon>
    </lineage>
</organism>
<dbReference type="Pfam" id="PF13338">
    <property type="entry name" value="AbiEi_4"/>
    <property type="match status" value="1"/>
</dbReference>
<dbReference type="KEGG" id="nsn:EXE58_11640"/>
<accession>A0A4P7IFJ4</accession>
<evidence type="ECO:0000313" key="3">
    <source>
        <dbReference type="Proteomes" id="UP000294853"/>
    </source>
</evidence>
<keyword evidence="3" id="KW-1185">Reference proteome</keyword>
<sequence>MERLRPTLAQQHGVVSRAQALALGLEAHDVRRLVRRRELTPLFAGVYLDHTGVATWLQRAWGAVLFCGPRARASGDELLGAALGGASAMRAADGPGRGRDSGSIHVVVPRERRVTPPAGVEVVRTFGLADRVQWNLGPPRLRYDDAALDAALSARDDFAAIGTVARAVQSRHTTALRMKELLDQRARAPRRDFLSSVLEDVGLGTCSVLEHGYLHLIERPHGLPAGQRQHRVETESGVVYRDVAYGMRLVELDGRLWHDTAEQRDKDFERDLDAAVEGRGTVRLTYGQVFDRPCSTAAKIARLLESAGWPAGHACGPGCALAGTD</sequence>
<dbReference type="EMBL" id="CP038436">
    <property type="protein sequence ID" value="QBX56049.1"/>
    <property type="molecule type" value="Genomic_DNA"/>
</dbReference>